<reference evidence="1 2" key="1">
    <citation type="submission" date="2018-12" db="EMBL/GenBank/DDBJ databases">
        <authorList>
            <consortium name="Pathogen Informatics"/>
        </authorList>
    </citation>
    <scope>NUCLEOTIDE SEQUENCE [LARGE SCALE GENOMIC DNA]</scope>
    <source>
        <strain evidence="1 2">NCTC12742</strain>
    </source>
</reference>
<sequence length="50" mass="6061">MKIQTAFVCRKLKRFFADIIYQEEILENNINQTDHKRPSEKYFQTALLIN</sequence>
<name>A0A3S4ZEN6_9NEIS</name>
<accession>A0A3S4ZEN6</accession>
<organism evidence="1 2">
    <name type="scientific">Neisseria weaveri</name>
    <dbReference type="NCBI Taxonomy" id="28091"/>
    <lineage>
        <taxon>Bacteria</taxon>
        <taxon>Pseudomonadati</taxon>
        <taxon>Pseudomonadota</taxon>
        <taxon>Betaproteobacteria</taxon>
        <taxon>Neisseriales</taxon>
        <taxon>Neisseriaceae</taxon>
        <taxon>Neisseria</taxon>
    </lineage>
</organism>
<evidence type="ECO:0000313" key="1">
    <source>
        <dbReference type="EMBL" id="VEJ52079.1"/>
    </source>
</evidence>
<dbReference type="EMBL" id="LR134533">
    <property type="protein sequence ID" value="VEJ52079.1"/>
    <property type="molecule type" value="Genomic_DNA"/>
</dbReference>
<dbReference type="Proteomes" id="UP000272771">
    <property type="component" value="Chromosome"/>
</dbReference>
<dbReference type="KEGG" id="nwe:SAMEA3174300_0547"/>
<dbReference type="AlphaFoldDB" id="A0A3S4ZEN6"/>
<keyword evidence="2" id="KW-1185">Reference proteome</keyword>
<protein>
    <submittedName>
        <fullName evidence="1">Uncharacterized protein</fullName>
    </submittedName>
</protein>
<gene>
    <name evidence="1" type="ORF">NCTC12742_01993</name>
</gene>
<dbReference type="STRING" id="28091.SAMEA3174300_00547"/>
<evidence type="ECO:0000313" key="2">
    <source>
        <dbReference type="Proteomes" id="UP000272771"/>
    </source>
</evidence>
<proteinExistence type="predicted"/>